<dbReference type="EMBL" id="JACHIO010000007">
    <property type="protein sequence ID" value="MBB5063788.1"/>
    <property type="molecule type" value="Genomic_DNA"/>
</dbReference>
<dbReference type="InterPro" id="IPR057601">
    <property type="entry name" value="Oar-like_b-barrel"/>
</dbReference>
<dbReference type="InterPro" id="IPR013784">
    <property type="entry name" value="Carb-bd-like_fold"/>
</dbReference>
<evidence type="ECO:0000259" key="2">
    <source>
        <dbReference type="Pfam" id="PF25183"/>
    </source>
</evidence>
<protein>
    <recommendedName>
        <fullName evidence="2">TonB-dependent transporter Oar-like beta-barrel domain-containing protein</fullName>
    </recommendedName>
</protein>
<dbReference type="SUPFAM" id="SSF49452">
    <property type="entry name" value="Starch-binding domain-like"/>
    <property type="match status" value="1"/>
</dbReference>
<evidence type="ECO:0000313" key="4">
    <source>
        <dbReference type="Proteomes" id="UP000584867"/>
    </source>
</evidence>
<dbReference type="AlphaFoldDB" id="A0A7W7ZPP6"/>
<proteinExistence type="predicted"/>
<feature type="domain" description="TonB-dependent transporter Oar-like beta-barrel" evidence="2">
    <location>
        <begin position="257"/>
        <end position="1071"/>
    </location>
</feature>
<dbReference type="Pfam" id="PF13620">
    <property type="entry name" value="CarboxypepD_reg"/>
    <property type="match status" value="1"/>
</dbReference>
<dbReference type="Pfam" id="PF25183">
    <property type="entry name" value="OMP_b-brl_4"/>
    <property type="match status" value="1"/>
</dbReference>
<gene>
    <name evidence="3" type="ORF">HDF15_002133</name>
</gene>
<evidence type="ECO:0000256" key="1">
    <source>
        <dbReference type="SAM" id="SignalP"/>
    </source>
</evidence>
<dbReference type="Gene3D" id="2.60.40.1120">
    <property type="entry name" value="Carboxypeptidase-like, regulatory domain"/>
    <property type="match status" value="1"/>
</dbReference>
<reference evidence="3 4" key="1">
    <citation type="submission" date="2020-08" db="EMBL/GenBank/DDBJ databases">
        <title>Genomic Encyclopedia of Type Strains, Phase IV (KMG-V): Genome sequencing to study the core and pangenomes of soil and plant-associated prokaryotes.</title>
        <authorList>
            <person name="Whitman W."/>
        </authorList>
    </citation>
    <scope>NUCLEOTIDE SEQUENCE [LARGE SCALE GENOMIC DNA]</scope>
    <source>
        <strain evidence="3 4">X5P3</strain>
    </source>
</reference>
<dbReference type="RefSeq" id="WP_184255194.1">
    <property type="nucleotide sequence ID" value="NZ_JACHIO010000007.1"/>
</dbReference>
<feature type="signal peptide" evidence="1">
    <location>
        <begin position="1"/>
        <end position="29"/>
    </location>
</feature>
<feature type="chain" id="PRO_5030594891" description="TonB-dependent transporter Oar-like beta-barrel domain-containing protein" evidence="1">
    <location>
        <begin position="30"/>
        <end position="1078"/>
    </location>
</feature>
<name>A0A7W7ZPP6_9BACT</name>
<dbReference type="GO" id="GO:0030246">
    <property type="term" value="F:carbohydrate binding"/>
    <property type="evidence" value="ECO:0007669"/>
    <property type="project" value="InterPro"/>
</dbReference>
<keyword evidence="1" id="KW-0732">Signal</keyword>
<sequence>MQVLRLIPFRTRTLIAALSFVLFAIASQAQVVGGTISGVVTDPSGAVIPNAHVLIHNDDTGTQRALTTNGSGSYSAPSIPVGSYTLSVDVSGFASYKRTGVQLTVGQSLDLTLKLAISGSDTVNVEDTPSAVNLSTESTSGLVDSRQVKELPLNGRSYDQLITLNPGTVNYTNQRSGGVGTSNSSVGSMFAVSGRRPQDNLFLLNGIEYTGASLINVTPGGTSGQLLGIDGIREFNVVSDSYSAAYGKRDGAQISIVTTSGTNKLHGDVYEFLRNSFFDARNYFDGPRIPEFQRNNYGAALGGPIKKDKLFLFGNYESYRQNLGLSLVTLVPDNQARLGFVPNAKGVETATKVSPISAQLLNLWPVQNGPEVLTNGLLTGIGQFIGTAPQHIREDFGTTRFDANLTPNDLLFAVYTVDDSADHTPTADPYSIVDEALREQVLSVQEQHVFSPRLLNTARVGYSRASFLFLGSLPSDIQAVTPTFIPGKPTGAVVISGSTASNGASSITGAGANVGANNAITRNLFTFDDHIFYSIGKHQIEAGVWIQRLESNDNLAQDQFGQASFASLTSFLNGTIKTFTYAPNPTELGWRALFADAYLEDTFHVTPRVEIRAGFRSESSTGWSESQGRAGVYNFTNGIINTNPSVQSNAINNNQALFLPEPRLGVAWNVFGDGKTSLRASVGLHHSLLDALDYRLDQAAPFNTVYSYSNSTVAAPTGVAPQVSPSTVDSGIATPALLSYSLKIEQQLAPGTSLTVGYNGSHSYHQILSGDLNEPAFTVQPDGTIFYPTTTKANPALANTTSWWAGGSGNYNALVVDFRRDFAHGLQFRANYTWSKNLDDGSAWNTSVSANTPAFVEVPSLPHLDYGPAATDIRHLAAFNGTYELPLLELVSRNSHLVPGRTLKATLGGWSLSTIANLQTGFPFSPQLGYNPTGSGDSRNPVRPNVNPAFRGSLYTHGTTSQRVAQFFNPNAYSAPAFGTVGNAGRDSLTGPGYADWDLSLLKSTQLTASTRLQFRAEFFNVLNHTNLQLPNEVVYSAGPTQGTTANQTTAPALGSPGVISATANTSRQIQLGLKLLF</sequence>
<organism evidence="3 4">
    <name type="scientific">Granulicella mallensis</name>
    <dbReference type="NCBI Taxonomy" id="940614"/>
    <lineage>
        <taxon>Bacteria</taxon>
        <taxon>Pseudomonadati</taxon>
        <taxon>Acidobacteriota</taxon>
        <taxon>Terriglobia</taxon>
        <taxon>Terriglobales</taxon>
        <taxon>Acidobacteriaceae</taxon>
        <taxon>Granulicella</taxon>
    </lineage>
</organism>
<dbReference type="SUPFAM" id="SSF56935">
    <property type="entry name" value="Porins"/>
    <property type="match status" value="1"/>
</dbReference>
<comment type="caution">
    <text evidence="3">The sequence shown here is derived from an EMBL/GenBank/DDBJ whole genome shotgun (WGS) entry which is preliminary data.</text>
</comment>
<evidence type="ECO:0000313" key="3">
    <source>
        <dbReference type="EMBL" id="MBB5063788.1"/>
    </source>
</evidence>
<accession>A0A7W7ZPP6</accession>
<dbReference type="Proteomes" id="UP000584867">
    <property type="component" value="Unassembled WGS sequence"/>
</dbReference>